<evidence type="ECO:0000313" key="3">
    <source>
        <dbReference type="Proteomes" id="UP000051562"/>
    </source>
</evidence>
<evidence type="ECO:0000313" key="2">
    <source>
        <dbReference type="EMBL" id="SKC13234.1"/>
    </source>
</evidence>
<reference evidence="2 4" key="2">
    <citation type="submission" date="2017-02" db="EMBL/GenBank/DDBJ databases">
        <authorList>
            <person name="Peterson S.W."/>
        </authorList>
    </citation>
    <scope>NUCLEOTIDE SEQUENCE [LARGE SCALE GENOMIC DNA]</scope>
    <source>
        <strain evidence="2 4">DSM 9653</strain>
    </source>
</reference>
<gene>
    <name evidence="1" type="ORF">ARD30_22515</name>
    <name evidence="2" type="ORF">SAMN05660750_04552</name>
</gene>
<sequence length="89" mass="10259">MDPGVLAAVRLLPRHKKEVEELALTNEDFRGLCRDLADAEQALQRHARAGLPSSAARYAEYRHLIDGLESELRQIIRERRARSEDDRHE</sequence>
<dbReference type="OrthoDB" id="8162522at2"/>
<proteinExistence type="predicted"/>
<evidence type="ECO:0000313" key="1">
    <source>
        <dbReference type="EMBL" id="KQK28309.1"/>
    </source>
</evidence>
<reference evidence="1 3" key="1">
    <citation type="submission" date="2015-10" db="EMBL/GenBank/DDBJ databases">
        <title>Draft genome of Bosea thiooxidans.</title>
        <authorList>
            <person name="Wang X."/>
        </authorList>
    </citation>
    <scope>NUCLEOTIDE SEQUENCE [LARGE SCALE GENOMIC DNA]</scope>
    <source>
        <strain evidence="1 3">CGMCC 9174</strain>
    </source>
</reference>
<dbReference type="Proteomes" id="UP000051562">
    <property type="component" value="Unassembled WGS sequence"/>
</dbReference>
<dbReference type="EMBL" id="FUYX01000017">
    <property type="protein sequence ID" value="SKC13234.1"/>
    <property type="molecule type" value="Genomic_DNA"/>
</dbReference>
<accession>A0A0Q3I0K6</accession>
<dbReference type="RefSeq" id="WP_055730369.1">
    <property type="nucleotide sequence ID" value="NZ_FUYX01000017.1"/>
</dbReference>
<organism evidence="1 3">
    <name type="scientific">Bosea thiooxidans</name>
    <dbReference type="NCBI Taxonomy" id="53254"/>
    <lineage>
        <taxon>Bacteria</taxon>
        <taxon>Pseudomonadati</taxon>
        <taxon>Pseudomonadota</taxon>
        <taxon>Alphaproteobacteria</taxon>
        <taxon>Hyphomicrobiales</taxon>
        <taxon>Boseaceae</taxon>
        <taxon>Bosea</taxon>
    </lineage>
</organism>
<name>A0A0Q3I0K6_9HYPH</name>
<dbReference type="EMBL" id="LMAR01000077">
    <property type="protein sequence ID" value="KQK28309.1"/>
    <property type="molecule type" value="Genomic_DNA"/>
</dbReference>
<dbReference type="AlphaFoldDB" id="A0A0Q3I0K6"/>
<dbReference type="Proteomes" id="UP000190130">
    <property type="component" value="Unassembled WGS sequence"/>
</dbReference>
<protein>
    <submittedName>
        <fullName evidence="1">Uncharacterized protein</fullName>
    </submittedName>
</protein>
<evidence type="ECO:0000313" key="4">
    <source>
        <dbReference type="Proteomes" id="UP000190130"/>
    </source>
</evidence>
<dbReference type="STRING" id="53254.SAMN05660750_04552"/>
<keyword evidence="3" id="KW-1185">Reference proteome</keyword>